<dbReference type="EMBL" id="UGXG01000001">
    <property type="protein sequence ID" value="SUG44910.1"/>
    <property type="molecule type" value="Genomic_DNA"/>
</dbReference>
<dbReference type="Proteomes" id="UP000254741">
    <property type="component" value="Unassembled WGS sequence"/>
</dbReference>
<dbReference type="AlphaFoldDB" id="A0A379T3U6"/>
<name>A0A379T3U6_SALER</name>
<proteinExistence type="predicted"/>
<protein>
    <submittedName>
        <fullName evidence="2">ParB-like partition protein</fullName>
    </submittedName>
</protein>
<gene>
    <name evidence="2" type="primary">ycjA_1</name>
    <name evidence="2" type="ORF">NCTC8297_00066</name>
</gene>
<reference evidence="2 3" key="1">
    <citation type="submission" date="2018-06" db="EMBL/GenBank/DDBJ databases">
        <authorList>
            <consortium name="Pathogen Informatics"/>
            <person name="Doyle S."/>
        </authorList>
    </citation>
    <scope>NUCLEOTIDE SEQUENCE [LARGE SCALE GENOMIC DNA]</scope>
    <source>
        <strain evidence="2 3">NCTC8297</strain>
    </source>
</reference>
<feature type="region of interest" description="Disordered" evidence="1">
    <location>
        <begin position="1"/>
        <end position="31"/>
    </location>
</feature>
<organism evidence="2 3">
    <name type="scientific">Salmonella enterica subsp. arizonae</name>
    <dbReference type="NCBI Taxonomy" id="59203"/>
    <lineage>
        <taxon>Bacteria</taxon>
        <taxon>Pseudomonadati</taxon>
        <taxon>Pseudomonadota</taxon>
        <taxon>Gammaproteobacteria</taxon>
        <taxon>Enterobacterales</taxon>
        <taxon>Enterobacteriaceae</taxon>
        <taxon>Salmonella</taxon>
    </lineage>
</organism>
<evidence type="ECO:0000313" key="2">
    <source>
        <dbReference type="EMBL" id="SUG44910.1"/>
    </source>
</evidence>
<evidence type="ECO:0000256" key="1">
    <source>
        <dbReference type="SAM" id="MobiDB-lite"/>
    </source>
</evidence>
<feature type="compositionally biased region" description="Basic and acidic residues" evidence="1">
    <location>
        <begin position="1"/>
        <end position="13"/>
    </location>
</feature>
<evidence type="ECO:0000313" key="3">
    <source>
        <dbReference type="Proteomes" id="UP000254741"/>
    </source>
</evidence>
<sequence>MGPDQRSADRKEWSGMAESDAGESPSGGAVAGGLEEGFHHLLYARRTDFDESDGVLHGLFGGRGCRPGQWGHTTQSDLDGVETALGFHLRDWWQPTAENFLGLLSKNQIVEALKDAGLSGAASDAGNMKKGDAASHAEQWLSGTCWVPAWMRSPDAQPDVAEGEGDRL</sequence>
<accession>A0A379T3U6</accession>